<dbReference type="PROSITE" id="PS00092">
    <property type="entry name" value="N6_MTASE"/>
    <property type="match status" value="1"/>
</dbReference>
<feature type="binding site" evidence="5">
    <location>
        <position position="210"/>
    </location>
    <ligand>
        <name>S-adenosyl-L-methionine</name>
        <dbReference type="ChEBI" id="CHEBI:59789"/>
    </ligand>
</feature>
<dbReference type="SUPFAM" id="SSF53335">
    <property type="entry name" value="S-adenosyl-L-methionine-dependent methyltransferases"/>
    <property type="match status" value="1"/>
</dbReference>
<dbReference type="InterPro" id="IPR029063">
    <property type="entry name" value="SAM-dependent_MTases_sf"/>
</dbReference>
<dbReference type="Pfam" id="PF05175">
    <property type="entry name" value="MTS"/>
    <property type="match status" value="1"/>
</dbReference>
<dbReference type="GO" id="GO:0003676">
    <property type="term" value="F:nucleic acid binding"/>
    <property type="evidence" value="ECO:0007669"/>
    <property type="project" value="InterPro"/>
</dbReference>
<dbReference type="NCBIfam" id="TIGR00536">
    <property type="entry name" value="hemK_fam"/>
    <property type="match status" value="1"/>
</dbReference>
<comment type="similarity">
    <text evidence="5">Belongs to the protein N5-glutamine methyltransferase family. PrmC subfamily.</text>
</comment>
<dbReference type="HAMAP" id="MF_02126">
    <property type="entry name" value="RF_methyltr_PrmC"/>
    <property type="match status" value="1"/>
</dbReference>
<keyword evidence="1 5" id="KW-0489">Methyltransferase</keyword>
<dbReference type="PANTHER" id="PTHR18895:SF74">
    <property type="entry name" value="MTRF1L RELEASE FACTOR GLUTAMINE METHYLTRANSFERASE"/>
    <property type="match status" value="1"/>
</dbReference>
<evidence type="ECO:0000313" key="8">
    <source>
        <dbReference type="EMBL" id="SDG81080.1"/>
    </source>
</evidence>
<feature type="domain" description="Methyltransferase small" evidence="6">
    <location>
        <begin position="140"/>
        <end position="223"/>
    </location>
</feature>
<evidence type="ECO:0000256" key="1">
    <source>
        <dbReference type="ARBA" id="ARBA00022603"/>
    </source>
</evidence>
<accession>A0A1G7XC01</accession>
<dbReference type="InterPro" id="IPR050320">
    <property type="entry name" value="N5-glutamine_MTase"/>
</dbReference>
<proteinExistence type="inferred from homology"/>
<dbReference type="AlphaFoldDB" id="A0A1G7XC01"/>
<feature type="domain" description="Release factor glutamine methyltransferase N-terminal" evidence="7">
    <location>
        <begin position="27"/>
        <end position="94"/>
    </location>
</feature>
<keyword evidence="2 5" id="KW-0808">Transferase</keyword>
<evidence type="ECO:0000256" key="4">
    <source>
        <dbReference type="ARBA" id="ARBA00048391"/>
    </source>
</evidence>
<evidence type="ECO:0000256" key="3">
    <source>
        <dbReference type="ARBA" id="ARBA00022691"/>
    </source>
</evidence>
<feature type="binding site" evidence="5">
    <location>
        <position position="168"/>
    </location>
    <ligand>
        <name>S-adenosyl-L-methionine</name>
        <dbReference type="ChEBI" id="CHEBI:59789"/>
    </ligand>
</feature>
<evidence type="ECO:0000259" key="7">
    <source>
        <dbReference type="Pfam" id="PF17827"/>
    </source>
</evidence>
<feature type="binding site" evidence="5">
    <location>
        <position position="195"/>
    </location>
    <ligand>
        <name>S-adenosyl-L-methionine</name>
        <dbReference type="ChEBI" id="CHEBI:59789"/>
    </ligand>
</feature>
<evidence type="ECO:0000256" key="5">
    <source>
        <dbReference type="HAMAP-Rule" id="MF_02126"/>
    </source>
</evidence>
<dbReference type="Pfam" id="PF17827">
    <property type="entry name" value="PrmC_N"/>
    <property type="match status" value="1"/>
</dbReference>
<comment type="catalytic activity">
    <reaction evidence="4 5">
        <text>L-glutaminyl-[peptide chain release factor] + S-adenosyl-L-methionine = N(5)-methyl-L-glutaminyl-[peptide chain release factor] + S-adenosyl-L-homocysteine + H(+)</text>
        <dbReference type="Rhea" id="RHEA:42896"/>
        <dbReference type="Rhea" id="RHEA-COMP:10271"/>
        <dbReference type="Rhea" id="RHEA-COMP:10272"/>
        <dbReference type="ChEBI" id="CHEBI:15378"/>
        <dbReference type="ChEBI" id="CHEBI:30011"/>
        <dbReference type="ChEBI" id="CHEBI:57856"/>
        <dbReference type="ChEBI" id="CHEBI:59789"/>
        <dbReference type="ChEBI" id="CHEBI:61891"/>
        <dbReference type="EC" id="2.1.1.297"/>
    </reaction>
</comment>
<evidence type="ECO:0000313" key="9">
    <source>
        <dbReference type="Proteomes" id="UP000198656"/>
    </source>
</evidence>
<sequence length="300" mass="34059">MRFELTNIESRTSSKGFAGLKVIDGMRWGESELLKKGIDNSRFDADLLLAEVLKVTRDRLYLDWDRILSEQESEHYQKLIQRRSENVPLQYILGRQEFMGLSFSVDERVLIPRADSEVLVEKCLDILRQDHKNGLDRPVRVVDLCTGSGVLAISLAHFFPSAEVLGVDLSPGALEVAQQNAKQLGVPVQWRQGDFVDSIRGECWDYVITNPPYVSAEDYRQCAPEIFHEPVMAFLGGADGLDFYRRLANEIRPLLNPQGKVLMEIGWNQAEAVCKLFRLNGFKTEVFSDLAGRDRVILAR</sequence>
<dbReference type="InterPro" id="IPR040758">
    <property type="entry name" value="PrmC_N"/>
</dbReference>
<organism evidence="8 9">
    <name type="scientific">Desulfosporosinus hippei DSM 8344</name>
    <dbReference type="NCBI Taxonomy" id="1121419"/>
    <lineage>
        <taxon>Bacteria</taxon>
        <taxon>Bacillati</taxon>
        <taxon>Bacillota</taxon>
        <taxon>Clostridia</taxon>
        <taxon>Eubacteriales</taxon>
        <taxon>Desulfitobacteriaceae</taxon>
        <taxon>Desulfosporosinus</taxon>
    </lineage>
</organism>
<reference evidence="9" key="1">
    <citation type="submission" date="2016-10" db="EMBL/GenBank/DDBJ databases">
        <authorList>
            <person name="Varghese N."/>
            <person name="Submissions S."/>
        </authorList>
    </citation>
    <scope>NUCLEOTIDE SEQUENCE [LARGE SCALE GENOMIC DNA]</scope>
    <source>
        <strain evidence="9">DSM 8344</strain>
    </source>
</reference>
<protein>
    <recommendedName>
        <fullName evidence="5">Release factor glutamine methyltransferase</fullName>
        <shortName evidence="5">RF MTase</shortName>
        <ecNumber evidence="5">2.1.1.297</ecNumber>
    </recommendedName>
    <alternativeName>
        <fullName evidence="5">N5-glutamine methyltransferase PrmC</fullName>
    </alternativeName>
    <alternativeName>
        <fullName evidence="5">Protein-(glutamine-N5) MTase PrmC</fullName>
    </alternativeName>
    <alternativeName>
        <fullName evidence="5">Protein-glutamine N-methyltransferase PrmC</fullName>
    </alternativeName>
</protein>
<keyword evidence="3 5" id="KW-0949">S-adenosyl-L-methionine</keyword>
<comment type="caution">
    <text evidence="5">Lacks conserved residue(s) required for the propagation of feature annotation.</text>
</comment>
<comment type="function">
    <text evidence="5">Methylates the class 1 translation termination release factors RF1/PrfA and RF2/PrfB on the glutamine residue of the universally conserved GGQ motif.</text>
</comment>
<name>A0A1G7XC01_9FIRM</name>
<feature type="binding site" evidence="5">
    <location>
        <begin position="210"/>
        <end position="213"/>
    </location>
    <ligand>
        <name>substrate</name>
    </ligand>
</feature>
<dbReference type="GO" id="GO:0032259">
    <property type="term" value="P:methylation"/>
    <property type="evidence" value="ECO:0007669"/>
    <property type="project" value="UniProtKB-KW"/>
</dbReference>
<dbReference type="STRING" id="1121419.SAMN05443529_106174"/>
<dbReference type="GO" id="GO:0102559">
    <property type="term" value="F:peptide chain release factor N(5)-glutamine methyltransferase activity"/>
    <property type="evidence" value="ECO:0007669"/>
    <property type="project" value="UniProtKB-EC"/>
</dbReference>
<dbReference type="Gene3D" id="3.40.50.150">
    <property type="entry name" value="Vaccinia Virus protein VP39"/>
    <property type="match status" value="1"/>
</dbReference>
<dbReference type="InterPro" id="IPR004556">
    <property type="entry name" value="HemK-like"/>
</dbReference>
<dbReference type="PANTHER" id="PTHR18895">
    <property type="entry name" value="HEMK METHYLTRANSFERASE"/>
    <property type="match status" value="1"/>
</dbReference>
<dbReference type="CDD" id="cd02440">
    <property type="entry name" value="AdoMet_MTases"/>
    <property type="match status" value="1"/>
</dbReference>
<dbReference type="Proteomes" id="UP000198656">
    <property type="component" value="Unassembled WGS sequence"/>
</dbReference>
<dbReference type="InterPro" id="IPR007848">
    <property type="entry name" value="Small_mtfrase_dom"/>
</dbReference>
<evidence type="ECO:0000259" key="6">
    <source>
        <dbReference type="Pfam" id="PF05175"/>
    </source>
</evidence>
<dbReference type="InterPro" id="IPR002052">
    <property type="entry name" value="DNA_methylase_N6_adenine_CS"/>
</dbReference>
<keyword evidence="9" id="KW-1185">Reference proteome</keyword>
<dbReference type="EC" id="2.1.1.297" evidence="5"/>
<evidence type="ECO:0000256" key="2">
    <source>
        <dbReference type="ARBA" id="ARBA00022679"/>
    </source>
</evidence>
<dbReference type="InterPro" id="IPR019874">
    <property type="entry name" value="RF_methyltr_PrmC"/>
</dbReference>
<dbReference type="Gene3D" id="1.10.8.10">
    <property type="entry name" value="DNA helicase RuvA subunit, C-terminal domain"/>
    <property type="match status" value="1"/>
</dbReference>
<gene>
    <name evidence="5" type="primary">prmC</name>
    <name evidence="8" type="ORF">SAMN05443529_106174</name>
</gene>
<dbReference type="NCBIfam" id="TIGR03534">
    <property type="entry name" value="RF_mod_PrmC"/>
    <property type="match status" value="1"/>
</dbReference>
<dbReference type="EMBL" id="FNCP01000006">
    <property type="protein sequence ID" value="SDG81080.1"/>
    <property type="molecule type" value="Genomic_DNA"/>
</dbReference>